<organism evidence="1 2">
    <name type="scientific">Leifsonia naganoensis</name>
    <dbReference type="NCBI Taxonomy" id="150025"/>
    <lineage>
        <taxon>Bacteria</taxon>
        <taxon>Bacillati</taxon>
        <taxon>Actinomycetota</taxon>
        <taxon>Actinomycetes</taxon>
        <taxon>Micrococcales</taxon>
        <taxon>Microbacteriaceae</taxon>
        <taxon>Leifsonia</taxon>
    </lineage>
</organism>
<accession>A0A853DLA9</accession>
<proteinExistence type="predicted"/>
<dbReference type="Proteomes" id="UP000521075">
    <property type="component" value="Unassembled WGS sequence"/>
</dbReference>
<dbReference type="EMBL" id="JACCHJ010000001">
    <property type="protein sequence ID" value="NYK09037.1"/>
    <property type="molecule type" value="Genomic_DNA"/>
</dbReference>
<evidence type="ECO:0000313" key="2">
    <source>
        <dbReference type="Proteomes" id="UP000521075"/>
    </source>
</evidence>
<gene>
    <name evidence="1" type="ORF">HNR14_000918</name>
</gene>
<protein>
    <submittedName>
        <fullName evidence="1">Uncharacterized protein</fullName>
    </submittedName>
</protein>
<keyword evidence="2" id="KW-1185">Reference proteome</keyword>
<dbReference type="RefSeq" id="WP_179700072.1">
    <property type="nucleotide sequence ID" value="NZ_BAAAHA010000004.1"/>
</dbReference>
<name>A0A853DLA9_9MICO</name>
<reference evidence="1 2" key="1">
    <citation type="submission" date="2020-07" db="EMBL/GenBank/DDBJ databases">
        <title>Sequencing the genomes of 1000 actinobacteria strains.</title>
        <authorList>
            <person name="Klenk H.-P."/>
        </authorList>
    </citation>
    <scope>NUCLEOTIDE SEQUENCE [LARGE SCALE GENOMIC DNA]</scope>
    <source>
        <strain evidence="1 2">DSM 15166</strain>
    </source>
</reference>
<comment type="caution">
    <text evidence="1">The sequence shown here is derived from an EMBL/GenBank/DDBJ whole genome shotgun (WGS) entry which is preliminary data.</text>
</comment>
<evidence type="ECO:0000313" key="1">
    <source>
        <dbReference type="EMBL" id="NYK09037.1"/>
    </source>
</evidence>
<sequence length="150" mass="16113">MRPETLVTLNAGFRSGLVPLFHGGVPGLALGDLLLPPAVTGITGMATTSRDAGFTRITTSSSLVYVTTEHELATACAACWEVLGRGTGAGWVYRVEFDDEELEADADLPRGPFVSFQLTQARVAEIVDRDVDPTNPRHLQTLSRFIARIG</sequence>
<dbReference type="AlphaFoldDB" id="A0A853DLA9"/>